<comment type="caution">
    <text evidence="1">The sequence shown here is derived from an EMBL/GenBank/DDBJ whole genome shotgun (WGS) entry which is preliminary data.</text>
</comment>
<sequence>MDCSLCKKQGKSCQGRFVRPLSRGKLPHQEYNCIVYVIKNTIVLCLPLPAVYVIKNTIVLSLFHLLWLMVEDEIGFCIVLEVCSKIVEWINLFEAIKYVCFM</sequence>
<dbReference type="EMBL" id="JBBNAE010000004">
    <property type="protein sequence ID" value="KAK9130551.1"/>
    <property type="molecule type" value="Genomic_DNA"/>
</dbReference>
<dbReference type="Proteomes" id="UP001417504">
    <property type="component" value="Unassembled WGS sequence"/>
</dbReference>
<accession>A0AAP0JAI5</accession>
<evidence type="ECO:0000313" key="2">
    <source>
        <dbReference type="Proteomes" id="UP001417504"/>
    </source>
</evidence>
<organism evidence="1 2">
    <name type="scientific">Stephania japonica</name>
    <dbReference type="NCBI Taxonomy" id="461633"/>
    <lineage>
        <taxon>Eukaryota</taxon>
        <taxon>Viridiplantae</taxon>
        <taxon>Streptophyta</taxon>
        <taxon>Embryophyta</taxon>
        <taxon>Tracheophyta</taxon>
        <taxon>Spermatophyta</taxon>
        <taxon>Magnoliopsida</taxon>
        <taxon>Ranunculales</taxon>
        <taxon>Menispermaceae</taxon>
        <taxon>Menispermoideae</taxon>
        <taxon>Cissampelideae</taxon>
        <taxon>Stephania</taxon>
    </lineage>
</organism>
<gene>
    <name evidence="1" type="ORF">Sjap_011038</name>
</gene>
<name>A0AAP0JAI5_9MAGN</name>
<reference evidence="1 2" key="1">
    <citation type="submission" date="2024-01" db="EMBL/GenBank/DDBJ databases">
        <title>Genome assemblies of Stephania.</title>
        <authorList>
            <person name="Yang L."/>
        </authorList>
    </citation>
    <scope>NUCLEOTIDE SEQUENCE [LARGE SCALE GENOMIC DNA]</scope>
    <source>
        <strain evidence="1">QJT</strain>
        <tissue evidence="1">Leaf</tissue>
    </source>
</reference>
<keyword evidence="2" id="KW-1185">Reference proteome</keyword>
<proteinExistence type="predicted"/>
<protein>
    <submittedName>
        <fullName evidence="1">Uncharacterized protein</fullName>
    </submittedName>
</protein>
<dbReference type="AlphaFoldDB" id="A0AAP0JAI5"/>
<evidence type="ECO:0000313" key="1">
    <source>
        <dbReference type="EMBL" id="KAK9130551.1"/>
    </source>
</evidence>